<dbReference type="EMBL" id="MHNF01000025">
    <property type="protein sequence ID" value="OGZ40740.1"/>
    <property type="molecule type" value="Genomic_DNA"/>
</dbReference>
<feature type="domain" description="tRNA-guanine(15) transglycosylase-like" evidence="2">
    <location>
        <begin position="1"/>
        <end position="52"/>
    </location>
</feature>
<dbReference type="InterPro" id="IPR002616">
    <property type="entry name" value="tRNA_ribo_trans-like"/>
</dbReference>
<sequence>MWLRPGTEIIKKAGDLHGFMNWPGPILTDSGGYQVFSLGEKIRSAGVFQKHKIFPGEENFIRQASSLSAEGGTVPARRSERFDKTPASLQSGSLVKISDAGVEFRDPIDGKKYFLTPEKSIDIQLALGSDIIMVLDECPPYPASREQMEQAVTRTTAWARRCKEYFDSYIRRHPDPAVEGEGSPANAGRTFVRDSSLRSAEFTPMAIGAQNDKIKINRPLLFGIIQGGIYKDLRERSVKELLEIGFDGYAIGGVAVGEPRRYLSKVLGAVMPLLPKDKPRYLMGLGKPEEIVAAVNSGIDMFDCVIPTREARHGKLYRSKSYKLSAKSSFYETLQITNAKFAKDFSTIDKNCACYTCQNYSRAYLHHLFKVGEPLSLRLATIHNLKFYLGLMEELRKM</sequence>
<evidence type="ECO:0000313" key="4">
    <source>
        <dbReference type="Proteomes" id="UP000177126"/>
    </source>
</evidence>
<organism evidence="3 4">
    <name type="scientific">Candidatus Portnoybacteria bacterium RIFCSPLOWO2_02_FULL_39_11</name>
    <dbReference type="NCBI Taxonomy" id="1802001"/>
    <lineage>
        <taxon>Bacteria</taxon>
        <taxon>Candidatus Portnoyibacteriota</taxon>
    </lineage>
</organism>
<evidence type="ECO:0000313" key="3">
    <source>
        <dbReference type="EMBL" id="OGZ40740.1"/>
    </source>
</evidence>
<dbReference type="GO" id="GO:0008616">
    <property type="term" value="P:tRNA queuosine(34) biosynthetic process"/>
    <property type="evidence" value="ECO:0007669"/>
    <property type="project" value="TreeGrafter"/>
</dbReference>
<proteinExistence type="predicted"/>
<protein>
    <recommendedName>
        <fullName evidence="2">tRNA-guanine(15) transglycosylase-like domain-containing protein</fullName>
    </recommendedName>
</protein>
<dbReference type="Proteomes" id="UP000177126">
    <property type="component" value="Unassembled WGS sequence"/>
</dbReference>
<dbReference type="Pfam" id="PF01702">
    <property type="entry name" value="TGT"/>
    <property type="match status" value="2"/>
</dbReference>
<evidence type="ECO:0000256" key="1">
    <source>
        <dbReference type="ARBA" id="ARBA00022694"/>
    </source>
</evidence>
<keyword evidence="1" id="KW-0819">tRNA processing</keyword>
<dbReference type="PANTHER" id="PTHR46499">
    <property type="entry name" value="QUEUINE TRNA-RIBOSYLTRANSFERASE"/>
    <property type="match status" value="1"/>
</dbReference>
<evidence type="ECO:0000259" key="2">
    <source>
        <dbReference type="Pfam" id="PF01702"/>
    </source>
</evidence>
<reference evidence="3 4" key="1">
    <citation type="journal article" date="2016" name="Nat. Commun.">
        <title>Thousands of microbial genomes shed light on interconnected biogeochemical processes in an aquifer system.</title>
        <authorList>
            <person name="Anantharaman K."/>
            <person name="Brown C.T."/>
            <person name="Hug L.A."/>
            <person name="Sharon I."/>
            <person name="Castelle C.J."/>
            <person name="Probst A.J."/>
            <person name="Thomas B.C."/>
            <person name="Singh A."/>
            <person name="Wilkins M.J."/>
            <person name="Karaoz U."/>
            <person name="Brodie E.L."/>
            <person name="Williams K.H."/>
            <person name="Hubbard S.S."/>
            <person name="Banfield J.F."/>
        </authorList>
    </citation>
    <scope>NUCLEOTIDE SEQUENCE [LARGE SCALE GENOMIC DNA]</scope>
</reference>
<accession>A0A1G2FSX1</accession>
<dbReference type="AlphaFoldDB" id="A0A1G2FSX1"/>
<gene>
    <name evidence="3" type="ORF">A3B04_02215</name>
</gene>
<dbReference type="InterPro" id="IPR036511">
    <property type="entry name" value="TGT-like_sf"/>
</dbReference>
<dbReference type="GO" id="GO:0005829">
    <property type="term" value="C:cytosol"/>
    <property type="evidence" value="ECO:0007669"/>
    <property type="project" value="TreeGrafter"/>
</dbReference>
<dbReference type="NCBIfam" id="TIGR00449">
    <property type="entry name" value="tgt_general"/>
    <property type="match status" value="2"/>
</dbReference>
<comment type="caution">
    <text evidence="3">The sequence shown here is derived from an EMBL/GenBank/DDBJ whole genome shotgun (WGS) entry which is preliminary data.</text>
</comment>
<feature type="domain" description="tRNA-guanine(15) transglycosylase-like" evidence="2">
    <location>
        <begin position="92"/>
        <end position="397"/>
    </location>
</feature>
<name>A0A1G2FSX1_9BACT</name>
<dbReference type="Gene3D" id="3.20.20.105">
    <property type="entry name" value="Queuine tRNA-ribosyltransferase-like"/>
    <property type="match status" value="1"/>
</dbReference>
<dbReference type="PANTHER" id="PTHR46499:SF1">
    <property type="entry name" value="QUEUINE TRNA-RIBOSYLTRANSFERASE"/>
    <property type="match status" value="1"/>
</dbReference>
<dbReference type="SUPFAM" id="SSF51713">
    <property type="entry name" value="tRNA-guanine transglycosylase"/>
    <property type="match status" value="1"/>
</dbReference>
<dbReference type="InterPro" id="IPR050076">
    <property type="entry name" value="ArchSynthase1/Queuine_TRR"/>
</dbReference>